<accession>F4QMM9</accession>
<dbReference type="InterPro" id="IPR036890">
    <property type="entry name" value="HATPase_C_sf"/>
</dbReference>
<dbReference type="Pfam" id="PF02518">
    <property type="entry name" value="HATPase_c"/>
    <property type="match status" value="1"/>
</dbReference>
<keyword evidence="2" id="KW-0472">Membrane</keyword>
<dbReference type="eggNOG" id="COG2972">
    <property type="taxonomic scope" value="Bacteria"/>
</dbReference>
<feature type="domain" description="Histidine kinase/HSP90-like ATPase" evidence="3">
    <location>
        <begin position="253"/>
        <end position="351"/>
    </location>
</feature>
<dbReference type="RefSeq" id="WP_006273672.1">
    <property type="nucleotide sequence ID" value="NZ_GL883078.1"/>
</dbReference>
<evidence type="ECO:0000259" key="3">
    <source>
        <dbReference type="SMART" id="SM00387"/>
    </source>
</evidence>
<keyword evidence="2" id="KW-0812">Transmembrane</keyword>
<dbReference type="SMART" id="SM00387">
    <property type="entry name" value="HATPase_c"/>
    <property type="match status" value="1"/>
</dbReference>
<feature type="coiled-coil region" evidence="1">
    <location>
        <begin position="146"/>
        <end position="173"/>
    </location>
</feature>
<feature type="transmembrane region" description="Helical" evidence="2">
    <location>
        <begin position="45"/>
        <end position="69"/>
    </location>
</feature>
<reference evidence="5" key="1">
    <citation type="submission" date="2011-03" db="EMBL/GenBank/DDBJ databases">
        <title>Draft genome sequence of Brevundimonas diminuta.</title>
        <authorList>
            <person name="Brown P.J.B."/>
            <person name="Buechlein A."/>
            <person name="Hemmerich C."/>
            <person name="Brun Y.V."/>
        </authorList>
    </citation>
    <scope>NUCLEOTIDE SEQUENCE [LARGE SCALE GENOMIC DNA]</scope>
    <source>
        <strain evidence="5">C19</strain>
    </source>
</reference>
<feature type="transmembrane region" description="Helical" evidence="2">
    <location>
        <begin position="81"/>
        <end position="103"/>
    </location>
</feature>
<name>F4QMM9_9CAUL</name>
<dbReference type="InterPro" id="IPR050640">
    <property type="entry name" value="Bact_2-comp_sensor_kinase"/>
</dbReference>
<keyword evidence="1" id="KW-0175">Coiled coil</keyword>
<dbReference type="EMBL" id="GL883078">
    <property type="protein sequence ID" value="EGF91470.1"/>
    <property type="molecule type" value="Genomic_DNA"/>
</dbReference>
<dbReference type="InterPro" id="IPR010559">
    <property type="entry name" value="Sig_transdc_His_kin_internal"/>
</dbReference>
<dbReference type="Proteomes" id="UP000006512">
    <property type="component" value="Unassembled WGS sequence"/>
</dbReference>
<dbReference type="GO" id="GO:0000155">
    <property type="term" value="F:phosphorelay sensor kinase activity"/>
    <property type="evidence" value="ECO:0007669"/>
    <property type="project" value="InterPro"/>
</dbReference>
<dbReference type="HOGENOM" id="CLU_020473_1_1_5"/>
<keyword evidence="2" id="KW-1133">Transmembrane helix</keyword>
<feature type="transmembrane region" description="Helical" evidence="2">
    <location>
        <begin position="12"/>
        <end position="33"/>
    </location>
</feature>
<dbReference type="STRING" id="715226.ABI_28870"/>
<evidence type="ECO:0000256" key="1">
    <source>
        <dbReference type="SAM" id="Coils"/>
    </source>
</evidence>
<dbReference type="SUPFAM" id="SSF55874">
    <property type="entry name" value="ATPase domain of HSP90 chaperone/DNA topoisomerase II/histidine kinase"/>
    <property type="match status" value="1"/>
</dbReference>
<dbReference type="GO" id="GO:0016020">
    <property type="term" value="C:membrane"/>
    <property type="evidence" value="ECO:0007669"/>
    <property type="project" value="InterPro"/>
</dbReference>
<dbReference type="PANTHER" id="PTHR34220:SF7">
    <property type="entry name" value="SENSOR HISTIDINE KINASE YPDA"/>
    <property type="match status" value="1"/>
</dbReference>
<dbReference type="InterPro" id="IPR003594">
    <property type="entry name" value="HATPase_dom"/>
</dbReference>
<sequence>MRDTQKRLLTRAATLLGIWVGIGLLTAGQWYMYDLANSQARPWKHYIGPAMVANVLWACVTPIVFSIANRITLQRGRAVRFILTHFAIGLVVSVCHTLIFVMFMSQIDDGWYKMLPHKLAGSLQINVLIYAMMVAIVTTTRALRHLNDRELQAAQMETQLAEAETASLRAQLQPHFLFNALNAISALVRSEPLKAERMIARLGELLRLSIDGHRGQESSLGDELDFTEAYLAIEEARLGERLTVIREIAPEALTATVPSLLLQPLVENAIRHGISGLPQGGTVTISAKVTEACLHIVVADDGAGAASVTEGVGLANTRRRLTRLYGERQSLTMDTAPGRGFRVKVKVPLCTAP</sequence>
<feature type="transmembrane region" description="Helical" evidence="2">
    <location>
        <begin position="123"/>
        <end position="143"/>
    </location>
</feature>
<organism evidence="4 5">
    <name type="scientific">Asticcacaulis biprosthecium C19</name>
    <dbReference type="NCBI Taxonomy" id="715226"/>
    <lineage>
        <taxon>Bacteria</taxon>
        <taxon>Pseudomonadati</taxon>
        <taxon>Pseudomonadota</taxon>
        <taxon>Alphaproteobacteria</taxon>
        <taxon>Caulobacterales</taxon>
        <taxon>Caulobacteraceae</taxon>
        <taxon>Asticcacaulis</taxon>
    </lineage>
</organism>
<dbReference type="AlphaFoldDB" id="F4QMM9"/>
<keyword evidence="4" id="KW-0418">Kinase</keyword>
<dbReference type="PANTHER" id="PTHR34220">
    <property type="entry name" value="SENSOR HISTIDINE KINASE YPDA"/>
    <property type="match status" value="1"/>
</dbReference>
<protein>
    <submittedName>
        <fullName evidence="4">Histidine kinase family protein</fullName>
    </submittedName>
</protein>
<keyword evidence="5" id="KW-1185">Reference proteome</keyword>
<proteinExistence type="predicted"/>
<dbReference type="Gene3D" id="3.30.565.10">
    <property type="entry name" value="Histidine kinase-like ATPase, C-terminal domain"/>
    <property type="match status" value="1"/>
</dbReference>
<evidence type="ECO:0000313" key="4">
    <source>
        <dbReference type="EMBL" id="EGF91470.1"/>
    </source>
</evidence>
<evidence type="ECO:0000256" key="2">
    <source>
        <dbReference type="SAM" id="Phobius"/>
    </source>
</evidence>
<evidence type="ECO:0000313" key="5">
    <source>
        <dbReference type="Proteomes" id="UP000006512"/>
    </source>
</evidence>
<gene>
    <name evidence="4" type="ORF">ABI_28870</name>
</gene>
<keyword evidence="4" id="KW-0808">Transferase</keyword>
<dbReference type="OrthoDB" id="2514702at2"/>
<dbReference type="Pfam" id="PF06580">
    <property type="entry name" value="His_kinase"/>
    <property type="match status" value="1"/>
</dbReference>